<protein>
    <submittedName>
        <fullName evidence="6">DNA-binding LacI/PurR family transcriptional regulator</fullName>
    </submittedName>
</protein>
<feature type="compositionally biased region" description="Low complexity" evidence="4">
    <location>
        <begin position="7"/>
        <end position="18"/>
    </location>
</feature>
<dbReference type="InterPro" id="IPR010982">
    <property type="entry name" value="Lambda_DNA-bd_dom_sf"/>
</dbReference>
<dbReference type="Pfam" id="PF00356">
    <property type="entry name" value="LacI"/>
    <property type="match status" value="1"/>
</dbReference>
<dbReference type="GO" id="GO:0003677">
    <property type="term" value="F:DNA binding"/>
    <property type="evidence" value="ECO:0007669"/>
    <property type="project" value="UniProtKB-KW"/>
</dbReference>
<keyword evidence="3" id="KW-0804">Transcription</keyword>
<comment type="caution">
    <text evidence="6">The sequence shown here is derived from an EMBL/GenBank/DDBJ whole genome shotgun (WGS) entry which is preliminary data.</text>
</comment>
<name>A0ABT9UMZ5_9MICC</name>
<dbReference type="EMBL" id="JAUSSY010000016">
    <property type="protein sequence ID" value="MDQ0120642.1"/>
    <property type="molecule type" value="Genomic_DNA"/>
</dbReference>
<evidence type="ECO:0000256" key="1">
    <source>
        <dbReference type="ARBA" id="ARBA00023015"/>
    </source>
</evidence>
<evidence type="ECO:0000256" key="2">
    <source>
        <dbReference type="ARBA" id="ARBA00023125"/>
    </source>
</evidence>
<evidence type="ECO:0000259" key="5">
    <source>
        <dbReference type="PROSITE" id="PS50932"/>
    </source>
</evidence>
<sequence length="350" mass="35793">MNEKTSRAAPAGPARPSPTLEDLASAAGVSRSTASRAINGGSKVSAQAQAAVDAAIVALGYTPNRAARSLVTRRTGSVALVIPEPDARVMMDPYFAAVITGVNEALRETDLQLVLLMSRAGDDSARTIRYLRGGHVDGAIVVSHHRADDWVETLGATGLPTVFIGRPWDTESGIPYVDLDNVEGGRLAARHLAGTGRTRLATVAGPTDMTAAVDRLEGWLQGLREAGLEPGPVMHGDFTTAGGAAAAKSLLAGTPGVDGIFAASDLMALGVVDTLRGSGRRVPDDVAVVGFDNHPIQAANGLGLTSVAHPVADIAAAAGKLLVSAIGNPGEAWEPVIYPAELVVRGSTAG</sequence>
<dbReference type="Gene3D" id="3.40.50.2300">
    <property type="match status" value="2"/>
</dbReference>
<evidence type="ECO:0000256" key="4">
    <source>
        <dbReference type="SAM" id="MobiDB-lite"/>
    </source>
</evidence>
<dbReference type="SMART" id="SM00354">
    <property type="entry name" value="HTH_LACI"/>
    <property type="match status" value="1"/>
</dbReference>
<feature type="domain" description="HTH lacI-type" evidence="5">
    <location>
        <begin position="18"/>
        <end position="72"/>
    </location>
</feature>
<accession>A0ABT9UMZ5</accession>
<dbReference type="PANTHER" id="PTHR30146:SF109">
    <property type="entry name" value="HTH-TYPE TRANSCRIPTIONAL REGULATOR GALS"/>
    <property type="match status" value="1"/>
</dbReference>
<dbReference type="RefSeq" id="WP_307492835.1">
    <property type="nucleotide sequence ID" value="NZ_JAUSSY010000016.1"/>
</dbReference>
<keyword evidence="2 6" id="KW-0238">DNA-binding</keyword>
<proteinExistence type="predicted"/>
<dbReference type="Proteomes" id="UP001226389">
    <property type="component" value="Unassembled WGS sequence"/>
</dbReference>
<reference evidence="6 7" key="1">
    <citation type="submission" date="2023-07" db="EMBL/GenBank/DDBJ databases">
        <title>Sorghum-associated microbial communities from plants grown in Nebraska, USA.</title>
        <authorList>
            <person name="Schachtman D."/>
        </authorList>
    </citation>
    <scope>NUCLEOTIDE SEQUENCE [LARGE SCALE GENOMIC DNA]</scope>
    <source>
        <strain evidence="6 7">DS994</strain>
    </source>
</reference>
<dbReference type="PANTHER" id="PTHR30146">
    <property type="entry name" value="LACI-RELATED TRANSCRIPTIONAL REPRESSOR"/>
    <property type="match status" value="1"/>
</dbReference>
<dbReference type="InterPro" id="IPR000843">
    <property type="entry name" value="HTH_LacI"/>
</dbReference>
<gene>
    <name evidence="6" type="ORF">J2T22_003848</name>
</gene>
<dbReference type="Pfam" id="PF13377">
    <property type="entry name" value="Peripla_BP_3"/>
    <property type="match status" value="1"/>
</dbReference>
<keyword evidence="1" id="KW-0805">Transcription regulation</keyword>
<keyword evidence="7" id="KW-1185">Reference proteome</keyword>
<dbReference type="CDD" id="cd01392">
    <property type="entry name" value="HTH_LacI"/>
    <property type="match status" value="1"/>
</dbReference>
<feature type="region of interest" description="Disordered" evidence="4">
    <location>
        <begin position="1"/>
        <end position="26"/>
    </location>
</feature>
<organism evidence="6 7">
    <name type="scientific">Pseudarthrobacter defluvii</name>
    <dbReference type="NCBI Taxonomy" id="410837"/>
    <lineage>
        <taxon>Bacteria</taxon>
        <taxon>Bacillati</taxon>
        <taxon>Actinomycetota</taxon>
        <taxon>Actinomycetes</taxon>
        <taxon>Micrococcales</taxon>
        <taxon>Micrococcaceae</taxon>
        <taxon>Pseudarthrobacter</taxon>
    </lineage>
</organism>
<dbReference type="SUPFAM" id="SSF47413">
    <property type="entry name" value="lambda repressor-like DNA-binding domains"/>
    <property type="match status" value="1"/>
</dbReference>
<dbReference type="PROSITE" id="PS50932">
    <property type="entry name" value="HTH_LACI_2"/>
    <property type="match status" value="1"/>
</dbReference>
<dbReference type="Gene3D" id="1.10.260.40">
    <property type="entry name" value="lambda repressor-like DNA-binding domains"/>
    <property type="match status" value="1"/>
</dbReference>
<dbReference type="InterPro" id="IPR028082">
    <property type="entry name" value="Peripla_BP_I"/>
</dbReference>
<evidence type="ECO:0000313" key="7">
    <source>
        <dbReference type="Proteomes" id="UP001226389"/>
    </source>
</evidence>
<dbReference type="CDD" id="cd06267">
    <property type="entry name" value="PBP1_LacI_sugar_binding-like"/>
    <property type="match status" value="1"/>
</dbReference>
<dbReference type="PROSITE" id="PS00356">
    <property type="entry name" value="HTH_LACI_1"/>
    <property type="match status" value="1"/>
</dbReference>
<evidence type="ECO:0000256" key="3">
    <source>
        <dbReference type="ARBA" id="ARBA00023163"/>
    </source>
</evidence>
<dbReference type="InterPro" id="IPR046335">
    <property type="entry name" value="LacI/GalR-like_sensor"/>
</dbReference>
<dbReference type="SUPFAM" id="SSF53822">
    <property type="entry name" value="Periplasmic binding protein-like I"/>
    <property type="match status" value="1"/>
</dbReference>
<evidence type="ECO:0000313" key="6">
    <source>
        <dbReference type="EMBL" id="MDQ0120642.1"/>
    </source>
</evidence>